<dbReference type="Proteomes" id="UP000619788">
    <property type="component" value="Unassembled WGS sequence"/>
</dbReference>
<reference evidence="1 2" key="1">
    <citation type="submission" date="2021-01" db="EMBL/GenBank/DDBJ databases">
        <title>Whole genome shotgun sequence of Planobispora siamensis NBRC 107568.</title>
        <authorList>
            <person name="Komaki H."/>
            <person name="Tamura T."/>
        </authorList>
    </citation>
    <scope>NUCLEOTIDE SEQUENCE [LARGE SCALE GENOMIC DNA]</scope>
    <source>
        <strain evidence="1 2">NBRC 107568</strain>
    </source>
</reference>
<accession>A0A8J3SRA9</accession>
<evidence type="ECO:0000313" key="2">
    <source>
        <dbReference type="Proteomes" id="UP000619788"/>
    </source>
</evidence>
<protein>
    <submittedName>
        <fullName evidence="1">Uncharacterized protein</fullName>
    </submittedName>
</protein>
<evidence type="ECO:0000313" key="1">
    <source>
        <dbReference type="EMBL" id="GIH96969.1"/>
    </source>
</evidence>
<keyword evidence="2" id="KW-1185">Reference proteome</keyword>
<gene>
    <name evidence="1" type="ORF">Psi01_75990</name>
</gene>
<dbReference type="AlphaFoldDB" id="A0A8J3SRA9"/>
<dbReference type="RefSeq" id="WP_203879629.1">
    <property type="nucleotide sequence ID" value="NZ_BOOJ01000075.1"/>
</dbReference>
<name>A0A8J3SRA9_9ACTN</name>
<dbReference type="EMBL" id="BOOJ01000075">
    <property type="protein sequence ID" value="GIH96969.1"/>
    <property type="molecule type" value="Genomic_DNA"/>
</dbReference>
<sequence>MRVTKLPGGALRVPTTTTLADGVTLDGTRDIAPGDPEYASWLPLARSEEEQLRQEPAERASDREILARWRTRQSA</sequence>
<organism evidence="1 2">
    <name type="scientific">Planobispora siamensis</name>
    <dbReference type="NCBI Taxonomy" id="936338"/>
    <lineage>
        <taxon>Bacteria</taxon>
        <taxon>Bacillati</taxon>
        <taxon>Actinomycetota</taxon>
        <taxon>Actinomycetes</taxon>
        <taxon>Streptosporangiales</taxon>
        <taxon>Streptosporangiaceae</taxon>
        <taxon>Planobispora</taxon>
    </lineage>
</organism>
<comment type="caution">
    <text evidence="1">The sequence shown here is derived from an EMBL/GenBank/DDBJ whole genome shotgun (WGS) entry which is preliminary data.</text>
</comment>
<proteinExistence type="predicted"/>